<evidence type="ECO:0000259" key="7">
    <source>
        <dbReference type="PROSITE" id="PS50109"/>
    </source>
</evidence>
<dbReference type="AlphaFoldDB" id="A0A485LV39"/>
<keyword evidence="6" id="KW-0902">Two-component regulatory system</keyword>
<evidence type="ECO:0000256" key="5">
    <source>
        <dbReference type="ARBA" id="ARBA00022840"/>
    </source>
</evidence>
<dbReference type="GO" id="GO:0000155">
    <property type="term" value="F:phosphorelay sensor kinase activity"/>
    <property type="evidence" value="ECO:0007669"/>
    <property type="project" value="InterPro"/>
</dbReference>
<keyword evidence="5" id="KW-0067">ATP-binding</keyword>
<dbReference type="GO" id="GO:0005524">
    <property type="term" value="F:ATP binding"/>
    <property type="evidence" value="ECO:0007669"/>
    <property type="project" value="UniProtKB-KW"/>
</dbReference>
<dbReference type="InterPro" id="IPR036097">
    <property type="entry name" value="HisK_dim/P_sf"/>
</dbReference>
<protein>
    <submittedName>
        <fullName evidence="8">Sensor protein FixL</fullName>
        <ecNumber evidence="8">2.7.13.3</ecNumber>
    </submittedName>
</protein>
<accession>A0A485LV39</accession>
<dbReference type="EMBL" id="CAADRM010000005">
    <property type="protein sequence ID" value="VFU11301.1"/>
    <property type="molecule type" value="Genomic_DNA"/>
</dbReference>
<reference evidence="8" key="1">
    <citation type="submission" date="2019-03" db="EMBL/GenBank/DDBJ databases">
        <authorList>
            <person name="Hao L."/>
        </authorList>
    </citation>
    <scope>NUCLEOTIDE SEQUENCE</scope>
</reference>
<dbReference type="SMART" id="SM00388">
    <property type="entry name" value="HisKA"/>
    <property type="match status" value="1"/>
</dbReference>
<evidence type="ECO:0000256" key="6">
    <source>
        <dbReference type="ARBA" id="ARBA00023012"/>
    </source>
</evidence>
<dbReference type="InterPro" id="IPR013767">
    <property type="entry name" value="PAS_fold"/>
</dbReference>
<sequence length="395" mass="44072">MANKPCCTQYEMRIKEPETGEEARRILPQNECWNGKRCQKGEQHFRDLVENSPTGICIVQDGRVVYRNPEQQRIFGPLEEGPHPSIFDRIHPDDREELALMIESTLSGRAPHMGITVRFTHVSGDTVGEMAMKWLHCRTNLIENEGRPAVLINMMDVTRTVEIERLLKLKDRMISLGHVAAGIAHEIRNPLSGINIYLDAAREVLEEGEDWQGLKDILEKIQAASSTIESVIRRVMDFSKPSEPKLVRMNINKPIEDALGLSSAMLRKSGIEISTELADDLPSCMADHQLIEQVVLNLITNAAEAMKDMKAGKRIVIRSSHHGDWIRVSISDSGPGISHDLARKIFEPFFTTKENSTGIGLSLCQRIIMDHKGSMGVATSVMGGADFAFTLPVST</sequence>
<dbReference type="PANTHER" id="PTHR43065:SF10">
    <property type="entry name" value="PEROXIDE STRESS-ACTIVATED HISTIDINE KINASE MAK3"/>
    <property type="match status" value="1"/>
</dbReference>
<evidence type="ECO:0000313" key="8">
    <source>
        <dbReference type="EMBL" id="VFU11301.1"/>
    </source>
</evidence>
<evidence type="ECO:0000256" key="2">
    <source>
        <dbReference type="ARBA" id="ARBA00022679"/>
    </source>
</evidence>
<dbReference type="PRINTS" id="PR00344">
    <property type="entry name" value="BCTRLSENSOR"/>
</dbReference>
<dbReference type="SUPFAM" id="SSF47384">
    <property type="entry name" value="Homodimeric domain of signal transducing histidine kinase"/>
    <property type="match status" value="1"/>
</dbReference>
<dbReference type="Gene3D" id="3.30.565.10">
    <property type="entry name" value="Histidine kinase-like ATPase, C-terminal domain"/>
    <property type="match status" value="1"/>
</dbReference>
<name>A0A485LV39_9ZZZZ</name>
<evidence type="ECO:0000256" key="4">
    <source>
        <dbReference type="ARBA" id="ARBA00022777"/>
    </source>
</evidence>
<dbReference type="SMART" id="SM00091">
    <property type="entry name" value="PAS"/>
    <property type="match status" value="1"/>
</dbReference>
<keyword evidence="1" id="KW-0597">Phosphoprotein</keyword>
<dbReference type="PANTHER" id="PTHR43065">
    <property type="entry name" value="SENSOR HISTIDINE KINASE"/>
    <property type="match status" value="1"/>
</dbReference>
<dbReference type="EC" id="2.7.13.3" evidence="8"/>
<dbReference type="InterPro" id="IPR036890">
    <property type="entry name" value="HATPase_C_sf"/>
</dbReference>
<gene>
    <name evidence="8" type="primary">fixL</name>
    <name evidence="8" type="ORF">SCFA_1020009</name>
</gene>
<keyword evidence="4" id="KW-0418">Kinase</keyword>
<evidence type="ECO:0000256" key="3">
    <source>
        <dbReference type="ARBA" id="ARBA00022741"/>
    </source>
</evidence>
<keyword evidence="2 8" id="KW-0808">Transferase</keyword>
<dbReference type="PROSITE" id="PS50109">
    <property type="entry name" value="HIS_KIN"/>
    <property type="match status" value="1"/>
</dbReference>
<dbReference type="Pfam" id="PF00989">
    <property type="entry name" value="PAS"/>
    <property type="match status" value="1"/>
</dbReference>
<dbReference type="InterPro" id="IPR035965">
    <property type="entry name" value="PAS-like_dom_sf"/>
</dbReference>
<dbReference type="Pfam" id="PF02518">
    <property type="entry name" value="HATPase_c"/>
    <property type="match status" value="1"/>
</dbReference>
<dbReference type="GO" id="GO:0006355">
    <property type="term" value="P:regulation of DNA-templated transcription"/>
    <property type="evidence" value="ECO:0007669"/>
    <property type="project" value="InterPro"/>
</dbReference>
<dbReference type="CDD" id="cd00082">
    <property type="entry name" value="HisKA"/>
    <property type="match status" value="1"/>
</dbReference>
<dbReference type="NCBIfam" id="TIGR00229">
    <property type="entry name" value="sensory_box"/>
    <property type="match status" value="1"/>
</dbReference>
<dbReference type="Gene3D" id="3.30.450.20">
    <property type="entry name" value="PAS domain"/>
    <property type="match status" value="1"/>
</dbReference>
<dbReference type="InterPro" id="IPR003661">
    <property type="entry name" value="HisK_dim/P_dom"/>
</dbReference>
<dbReference type="InterPro" id="IPR005467">
    <property type="entry name" value="His_kinase_dom"/>
</dbReference>
<dbReference type="SUPFAM" id="SSF55785">
    <property type="entry name" value="PYP-like sensor domain (PAS domain)"/>
    <property type="match status" value="1"/>
</dbReference>
<dbReference type="InterPro" id="IPR004358">
    <property type="entry name" value="Sig_transdc_His_kin-like_C"/>
</dbReference>
<keyword evidence="3" id="KW-0547">Nucleotide-binding</keyword>
<dbReference type="SMART" id="SM00387">
    <property type="entry name" value="HATPase_c"/>
    <property type="match status" value="1"/>
</dbReference>
<dbReference type="InterPro" id="IPR000014">
    <property type="entry name" value="PAS"/>
</dbReference>
<dbReference type="CDD" id="cd00130">
    <property type="entry name" value="PAS"/>
    <property type="match status" value="1"/>
</dbReference>
<dbReference type="Pfam" id="PF00512">
    <property type="entry name" value="HisKA"/>
    <property type="match status" value="1"/>
</dbReference>
<dbReference type="SUPFAM" id="SSF55874">
    <property type="entry name" value="ATPase domain of HSP90 chaperone/DNA topoisomerase II/histidine kinase"/>
    <property type="match status" value="1"/>
</dbReference>
<proteinExistence type="predicted"/>
<dbReference type="Gene3D" id="1.10.287.130">
    <property type="match status" value="1"/>
</dbReference>
<organism evidence="8">
    <name type="scientific">anaerobic digester metagenome</name>
    <dbReference type="NCBI Taxonomy" id="1263854"/>
    <lineage>
        <taxon>unclassified sequences</taxon>
        <taxon>metagenomes</taxon>
        <taxon>ecological metagenomes</taxon>
    </lineage>
</organism>
<evidence type="ECO:0000256" key="1">
    <source>
        <dbReference type="ARBA" id="ARBA00022553"/>
    </source>
</evidence>
<feature type="domain" description="Histidine kinase" evidence="7">
    <location>
        <begin position="182"/>
        <end position="395"/>
    </location>
</feature>
<dbReference type="InterPro" id="IPR003594">
    <property type="entry name" value="HATPase_dom"/>
</dbReference>